<dbReference type="AlphaFoldDB" id="A0A1H8S245"/>
<protein>
    <submittedName>
        <fullName evidence="3">ABC-type uncharacterized transport system, permease component</fullName>
    </submittedName>
</protein>
<feature type="transmembrane region" description="Helical" evidence="1">
    <location>
        <begin position="94"/>
        <end position="112"/>
    </location>
</feature>
<dbReference type="GO" id="GO:0005886">
    <property type="term" value="C:plasma membrane"/>
    <property type="evidence" value="ECO:0007669"/>
    <property type="project" value="TreeGrafter"/>
</dbReference>
<feature type="transmembrane region" description="Helical" evidence="1">
    <location>
        <begin position="213"/>
        <end position="231"/>
    </location>
</feature>
<keyword evidence="1" id="KW-1133">Transmembrane helix</keyword>
<dbReference type="InterPro" id="IPR002541">
    <property type="entry name" value="Cyt_c_assembly"/>
</dbReference>
<accession>A0A1H8S245</accession>
<dbReference type="RefSeq" id="WP_216110731.1">
    <property type="nucleotide sequence ID" value="NZ_FOEG01000002.1"/>
</dbReference>
<feature type="transmembrane region" description="Helical" evidence="1">
    <location>
        <begin position="37"/>
        <end position="54"/>
    </location>
</feature>
<dbReference type="Pfam" id="PF01578">
    <property type="entry name" value="Cytochrom_C_asm"/>
    <property type="match status" value="1"/>
</dbReference>
<dbReference type="GO" id="GO:0017004">
    <property type="term" value="P:cytochrome complex assembly"/>
    <property type="evidence" value="ECO:0007669"/>
    <property type="project" value="InterPro"/>
</dbReference>
<sequence length="269" mass="29032">MDQMLPTLLSVALYLAAGAGFAWRLASGAERAPWRPAFLAAGWIGVLAHGAALSQQLGDGAALDFGLFNAASLVAAMMTLIVLLGALRRPVENLMIFILPVAALLQLVNLAVGDGGAPMTTFPAGMEVHVISSVLAFSVLSIALVQSLVLAWQDHRLRHRHPGGLVRALPPLREMEELLFQMLWLGFILLSIALGSGTLYLDDIFAQHLVHKTAFSIAAWLLFATLLAGRWRYGWRGRTAIRWTVSGFAALLIAYFGTKLVLELILGRG</sequence>
<evidence type="ECO:0000259" key="2">
    <source>
        <dbReference type="Pfam" id="PF01578"/>
    </source>
</evidence>
<dbReference type="EMBL" id="FOEG01000002">
    <property type="protein sequence ID" value="SEO72705.1"/>
    <property type="molecule type" value="Genomic_DNA"/>
</dbReference>
<dbReference type="STRING" id="406100.SAMN04488052_102415"/>
<keyword evidence="1" id="KW-0812">Transmembrane</keyword>
<dbReference type="PANTHER" id="PTHR38034">
    <property type="entry name" value="INNER MEMBRANE PROTEIN YPJD"/>
    <property type="match status" value="1"/>
</dbReference>
<feature type="transmembrane region" description="Helical" evidence="1">
    <location>
        <begin position="182"/>
        <end position="201"/>
    </location>
</feature>
<organism evidence="3 4">
    <name type="scientific">Aquisalimonas asiatica</name>
    <dbReference type="NCBI Taxonomy" id="406100"/>
    <lineage>
        <taxon>Bacteria</taxon>
        <taxon>Pseudomonadati</taxon>
        <taxon>Pseudomonadota</taxon>
        <taxon>Gammaproteobacteria</taxon>
        <taxon>Chromatiales</taxon>
        <taxon>Ectothiorhodospiraceae</taxon>
        <taxon>Aquisalimonas</taxon>
    </lineage>
</organism>
<evidence type="ECO:0000256" key="1">
    <source>
        <dbReference type="SAM" id="Phobius"/>
    </source>
</evidence>
<feature type="domain" description="Cytochrome c assembly protein" evidence="2">
    <location>
        <begin position="44"/>
        <end position="265"/>
    </location>
</feature>
<dbReference type="PANTHER" id="PTHR38034:SF1">
    <property type="entry name" value="INNER MEMBRANE PROTEIN YPJD"/>
    <property type="match status" value="1"/>
</dbReference>
<feature type="transmembrane region" description="Helical" evidence="1">
    <location>
        <begin position="66"/>
        <end position="87"/>
    </location>
</feature>
<gene>
    <name evidence="3" type="ORF">SAMN04488052_102415</name>
</gene>
<dbReference type="Proteomes" id="UP000199657">
    <property type="component" value="Unassembled WGS sequence"/>
</dbReference>
<evidence type="ECO:0000313" key="3">
    <source>
        <dbReference type="EMBL" id="SEO72705.1"/>
    </source>
</evidence>
<reference evidence="3 4" key="1">
    <citation type="submission" date="2016-10" db="EMBL/GenBank/DDBJ databases">
        <authorList>
            <person name="de Groot N.N."/>
        </authorList>
    </citation>
    <scope>NUCLEOTIDE SEQUENCE [LARGE SCALE GENOMIC DNA]</scope>
    <source>
        <strain evidence="3 4">CGMCC 1.6291</strain>
    </source>
</reference>
<dbReference type="InterPro" id="IPR052372">
    <property type="entry name" value="YpjD/HemX"/>
</dbReference>
<proteinExistence type="predicted"/>
<feature type="transmembrane region" description="Helical" evidence="1">
    <location>
        <begin position="132"/>
        <end position="152"/>
    </location>
</feature>
<name>A0A1H8S245_9GAMM</name>
<keyword evidence="4" id="KW-1185">Reference proteome</keyword>
<evidence type="ECO:0000313" key="4">
    <source>
        <dbReference type="Proteomes" id="UP000199657"/>
    </source>
</evidence>
<keyword evidence="1" id="KW-0472">Membrane</keyword>
<dbReference type="GO" id="GO:0020037">
    <property type="term" value="F:heme binding"/>
    <property type="evidence" value="ECO:0007669"/>
    <property type="project" value="InterPro"/>
</dbReference>
<feature type="transmembrane region" description="Helical" evidence="1">
    <location>
        <begin position="6"/>
        <end position="25"/>
    </location>
</feature>
<feature type="transmembrane region" description="Helical" evidence="1">
    <location>
        <begin position="243"/>
        <end position="266"/>
    </location>
</feature>